<proteinExistence type="predicted"/>
<reference evidence="1 2" key="1">
    <citation type="submission" date="2019-02" db="EMBL/GenBank/DDBJ databases">
        <title>Deep-cultivation of Planctomycetes and their phenomic and genomic characterization uncovers novel biology.</title>
        <authorList>
            <person name="Wiegand S."/>
            <person name="Jogler M."/>
            <person name="Boedeker C."/>
            <person name="Pinto D."/>
            <person name="Vollmers J."/>
            <person name="Rivas-Marin E."/>
            <person name="Kohn T."/>
            <person name="Peeters S.H."/>
            <person name="Heuer A."/>
            <person name="Rast P."/>
            <person name="Oberbeckmann S."/>
            <person name="Bunk B."/>
            <person name="Jeske O."/>
            <person name="Meyerdierks A."/>
            <person name="Storesund J.E."/>
            <person name="Kallscheuer N."/>
            <person name="Luecker S."/>
            <person name="Lage O.M."/>
            <person name="Pohl T."/>
            <person name="Merkel B.J."/>
            <person name="Hornburger P."/>
            <person name="Mueller R.-W."/>
            <person name="Bruemmer F."/>
            <person name="Labrenz M."/>
            <person name="Spormann A.M."/>
            <person name="Op den Camp H."/>
            <person name="Overmann J."/>
            <person name="Amann R."/>
            <person name="Jetten M.S.M."/>
            <person name="Mascher T."/>
            <person name="Medema M.H."/>
            <person name="Devos D.P."/>
            <person name="Kaster A.-K."/>
            <person name="Ovreas L."/>
            <person name="Rohde M."/>
            <person name="Galperin M.Y."/>
            <person name="Jogler C."/>
        </authorList>
    </citation>
    <scope>NUCLEOTIDE SEQUENCE [LARGE SCALE GENOMIC DNA]</scope>
    <source>
        <strain evidence="1 2">HG15A2</strain>
    </source>
</reference>
<dbReference type="KEGG" id="amob:HG15A2_29860"/>
<dbReference type="OrthoDB" id="287432at2"/>
<dbReference type="Proteomes" id="UP000319852">
    <property type="component" value="Chromosome"/>
</dbReference>
<evidence type="ECO:0000313" key="2">
    <source>
        <dbReference type="Proteomes" id="UP000319852"/>
    </source>
</evidence>
<gene>
    <name evidence="1" type="ORF">HG15A2_29860</name>
</gene>
<dbReference type="AlphaFoldDB" id="A0A517MXR4"/>
<organism evidence="1 2">
    <name type="scientific">Adhaeretor mobilis</name>
    <dbReference type="NCBI Taxonomy" id="1930276"/>
    <lineage>
        <taxon>Bacteria</taxon>
        <taxon>Pseudomonadati</taxon>
        <taxon>Planctomycetota</taxon>
        <taxon>Planctomycetia</taxon>
        <taxon>Pirellulales</taxon>
        <taxon>Lacipirellulaceae</taxon>
        <taxon>Adhaeretor</taxon>
    </lineage>
</organism>
<name>A0A517MXR4_9BACT</name>
<dbReference type="RefSeq" id="WP_145060840.1">
    <property type="nucleotide sequence ID" value="NZ_CP036263.1"/>
</dbReference>
<protein>
    <submittedName>
        <fullName evidence="1">Uncharacterized protein</fullName>
    </submittedName>
</protein>
<evidence type="ECO:0000313" key="1">
    <source>
        <dbReference type="EMBL" id="QDS99659.1"/>
    </source>
</evidence>
<keyword evidence="2" id="KW-1185">Reference proteome</keyword>
<accession>A0A517MXR4</accession>
<sequence>MNKQEVLQREFLLVRAKVLEIAACLDRIDRAEGDLPQNHQRELLSEAIGHLLGKTGNRAEQIQLLFSREYSDQWRSEFQL</sequence>
<dbReference type="EMBL" id="CP036263">
    <property type="protein sequence ID" value="QDS99659.1"/>
    <property type="molecule type" value="Genomic_DNA"/>
</dbReference>